<organism evidence="8">
    <name type="scientific">marine metagenome</name>
    <dbReference type="NCBI Taxonomy" id="408172"/>
    <lineage>
        <taxon>unclassified sequences</taxon>
        <taxon>metagenomes</taxon>
        <taxon>ecological metagenomes</taxon>
    </lineage>
</organism>
<dbReference type="NCBIfam" id="TIGR03700">
    <property type="entry name" value="mena_SCO4494"/>
    <property type="match status" value="1"/>
</dbReference>
<dbReference type="GO" id="GO:0046872">
    <property type="term" value="F:metal ion binding"/>
    <property type="evidence" value="ECO:0007669"/>
    <property type="project" value="UniProtKB-KW"/>
</dbReference>
<dbReference type="GO" id="GO:0051539">
    <property type="term" value="F:4 iron, 4 sulfur cluster binding"/>
    <property type="evidence" value="ECO:0007669"/>
    <property type="project" value="UniProtKB-KW"/>
</dbReference>
<dbReference type="InterPro" id="IPR013785">
    <property type="entry name" value="Aldolase_TIM"/>
</dbReference>
<evidence type="ECO:0000256" key="1">
    <source>
        <dbReference type="ARBA" id="ARBA00001966"/>
    </source>
</evidence>
<dbReference type="SFLD" id="SFLDG01064">
    <property type="entry name" value="F420__menaquinone_cofactor_bio"/>
    <property type="match status" value="1"/>
</dbReference>
<dbReference type="InterPro" id="IPR007197">
    <property type="entry name" value="rSAM"/>
</dbReference>
<keyword evidence="2" id="KW-0004">4Fe-4S</keyword>
<dbReference type="InterPro" id="IPR034405">
    <property type="entry name" value="F420"/>
</dbReference>
<keyword evidence="6" id="KW-0411">Iron-sulfur</keyword>
<evidence type="ECO:0000256" key="4">
    <source>
        <dbReference type="ARBA" id="ARBA00022723"/>
    </source>
</evidence>
<proteinExistence type="predicted"/>
<dbReference type="GO" id="GO:0009234">
    <property type="term" value="P:menaquinone biosynthetic process"/>
    <property type="evidence" value="ECO:0007669"/>
    <property type="project" value="InterPro"/>
</dbReference>
<dbReference type="PANTHER" id="PTHR43076">
    <property type="entry name" value="FO SYNTHASE (COFH)"/>
    <property type="match status" value="1"/>
</dbReference>
<reference evidence="8" key="1">
    <citation type="submission" date="2018-05" db="EMBL/GenBank/DDBJ databases">
        <authorList>
            <person name="Lanie J.A."/>
            <person name="Ng W.-L."/>
            <person name="Kazmierczak K.M."/>
            <person name="Andrzejewski T.M."/>
            <person name="Davidsen T.M."/>
            <person name="Wayne K.J."/>
            <person name="Tettelin H."/>
            <person name="Glass J.I."/>
            <person name="Rusch D."/>
            <person name="Podicherti R."/>
            <person name="Tsui H.-C.T."/>
            <person name="Winkler M.E."/>
        </authorList>
    </citation>
    <scope>NUCLEOTIDE SEQUENCE</scope>
</reference>
<sequence length="413" mass="45606">MIGVGRLANAVKEMRSGPYAFFVLNRQINPTNICVISCKFCDFAAKAGDDDAYEMTMGEILEKVREPIHEVHLVGGLHPTWPFEYYEEMLRAIRRANPAVQIKAFTAVEIEFFSKIAKIPVEDVLNRLVSAGLDTMPGGGAEVFSDRVHDELYREKMGAEQWLEIHRVAHSKGIRTNATLLYGHIETHEERVEHLMLLRNLQDETGGFLSFIPLEFQLGYTNLVVRQASALDGLKTIAASRLLLDNFPHIKAYWVMLGEETASMALQWGADDLDGTIGEEKIAHAALASSPLGMTAHKMLKLMREAGRVPVQRDARYRALTLFPPPPAPTHWSQRGARDVTAMIPSKIDPMIADTGGVSLENEELYSWDLAVISPEELAARGTLLRGDTLAAYDAAGSSLPTVPPSLAESKAS</sequence>
<evidence type="ECO:0000256" key="5">
    <source>
        <dbReference type="ARBA" id="ARBA00023004"/>
    </source>
</evidence>
<dbReference type="EMBL" id="UINC01001732">
    <property type="protein sequence ID" value="SUZ87605.1"/>
    <property type="molecule type" value="Genomic_DNA"/>
</dbReference>
<dbReference type="SFLD" id="SFLDS00029">
    <property type="entry name" value="Radical_SAM"/>
    <property type="match status" value="1"/>
</dbReference>
<name>A0A381R785_9ZZZZ</name>
<evidence type="ECO:0000313" key="8">
    <source>
        <dbReference type="EMBL" id="SUZ87605.1"/>
    </source>
</evidence>
<dbReference type="InterPro" id="IPR006638">
    <property type="entry name" value="Elp3/MiaA/NifB-like_rSAM"/>
</dbReference>
<evidence type="ECO:0000256" key="6">
    <source>
        <dbReference type="ARBA" id="ARBA00023014"/>
    </source>
</evidence>
<evidence type="ECO:0000256" key="2">
    <source>
        <dbReference type="ARBA" id="ARBA00022485"/>
    </source>
</evidence>
<dbReference type="PROSITE" id="PS51918">
    <property type="entry name" value="RADICAL_SAM"/>
    <property type="match status" value="1"/>
</dbReference>
<feature type="domain" description="Radical SAM core" evidence="7">
    <location>
        <begin position="20"/>
        <end position="248"/>
    </location>
</feature>
<accession>A0A381R785</accession>
<dbReference type="Gene3D" id="3.20.20.70">
    <property type="entry name" value="Aldolase class I"/>
    <property type="match status" value="1"/>
</dbReference>
<dbReference type="InterPro" id="IPR022432">
    <property type="entry name" value="MqnE"/>
</dbReference>
<dbReference type="InterPro" id="IPR058240">
    <property type="entry name" value="rSAM_sf"/>
</dbReference>
<evidence type="ECO:0000256" key="3">
    <source>
        <dbReference type="ARBA" id="ARBA00022691"/>
    </source>
</evidence>
<dbReference type="NCBIfam" id="TIGR00423">
    <property type="entry name" value="CofH family radical SAM protein"/>
    <property type="match status" value="1"/>
</dbReference>
<dbReference type="SMART" id="SM00729">
    <property type="entry name" value="Elp3"/>
    <property type="match status" value="1"/>
</dbReference>
<dbReference type="SFLD" id="SFLDF00343">
    <property type="entry name" value="aminofutalosine_synthase_(mqnE"/>
    <property type="match status" value="1"/>
</dbReference>
<dbReference type="GO" id="GO:0044689">
    <property type="term" value="F:7,8-didemethyl-8-hydroxy-5-deazariboflavin synthase activity"/>
    <property type="evidence" value="ECO:0007669"/>
    <property type="project" value="TreeGrafter"/>
</dbReference>
<dbReference type="SFLD" id="SFLDG01389">
    <property type="entry name" value="menaquinone_synthsis_involved"/>
    <property type="match status" value="1"/>
</dbReference>
<dbReference type="InterPro" id="IPR020050">
    <property type="entry name" value="FO_synthase_su2"/>
</dbReference>
<dbReference type="CDD" id="cd01335">
    <property type="entry name" value="Radical_SAM"/>
    <property type="match status" value="1"/>
</dbReference>
<protein>
    <recommendedName>
        <fullName evidence="7">Radical SAM core domain-containing protein</fullName>
    </recommendedName>
</protein>
<dbReference type="GO" id="GO:0016765">
    <property type="term" value="F:transferase activity, transferring alkyl or aryl (other than methyl) groups"/>
    <property type="evidence" value="ECO:0007669"/>
    <property type="project" value="InterPro"/>
</dbReference>
<dbReference type="SUPFAM" id="SSF102114">
    <property type="entry name" value="Radical SAM enzymes"/>
    <property type="match status" value="1"/>
</dbReference>
<dbReference type="AlphaFoldDB" id="A0A381R785"/>
<evidence type="ECO:0000259" key="7">
    <source>
        <dbReference type="PROSITE" id="PS51918"/>
    </source>
</evidence>
<keyword evidence="4" id="KW-0479">Metal-binding</keyword>
<comment type="cofactor">
    <cofactor evidence="1">
        <name>[4Fe-4S] cluster</name>
        <dbReference type="ChEBI" id="CHEBI:49883"/>
    </cofactor>
</comment>
<gene>
    <name evidence="8" type="ORF">METZ01_LOCUS40459</name>
</gene>
<dbReference type="Pfam" id="PF04055">
    <property type="entry name" value="Radical_SAM"/>
    <property type="match status" value="1"/>
</dbReference>
<dbReference type="Pfam" id="PF19288">
    <property type="entry name" value="CofH_C"/>
    <property type="match status" value="1"/>
</dbReference>
<dbReference type="InterPro" id="IPR045567">
    <property type="entry name" value="CofH/MnqC-like_C"/>
</dbReference>
<keyword evidence="5" id="KW-0408">Iron</keyword>
<dbReference type="PANTHER" id="PTHR43076:SF7">
    <property type="entry name" value="AMINODEOXYFUTALOSINE SYNTHASE"/>
    <property type="match status" value="1"/>
</dbReference>
<keyword evidence="3" id="KW-0949">S-adenosyl-L-methionine</keyword>